<dbReference type="Gene3D" id="2.170.150.40">
    <property type="entry name" value="Domain of unknown function (DUF427)"/>
    <property type="match status" value="1"/>
</dbReference>
<evidence type="ECO:0000313" key="3">
    <source>
        <dbReference type="Proteomes" id="UP000634229"/>
    </source>
</evidence>
<dbReference type="EMBL" id="JAERRF010000002">
    <property type="protein sequence ID" value="MBL1095741.1"/>
    <property type="molecule type" value="Genomic_DNA"/>
</dbReference>
<gene>
    <name evidence="2" type="ORF">JK363_03405</name>
</gene>
<organism evidence="2 3">
    <name type="scientific">Streptomyces coffeae</name>
    <dbReference type="NCBI Taxonomy" id="621382"/>
    <lineage>
        <taxon>Bacteria</taxon>
        <taxon>Bacillati</taxon>
        <taxon>Actinomycetota</taxon>
        <taxon>Actinomycetes</taxon>
        <taxon>Kitasatosporales</taxon>
        <taxon>Streptomycetaceae</taxon>
        <taxon>Streptomyces</taxon>
    </lineage>
</organism>
<accession>A0ABS1N792</accession>
<name>A0ABS1N792_9ACTN</name>
<feature type="domain" description="DUF427" evidence="1">
    <location>
        <begin position="28"/>
        <end position="122"/>
    </location>
</feature>
<dbReference type="Proteomes" id="UP000634229">
    <property type="component" value="Unassembled WGS sequence"/>
</dbReference>
<keyword evidence="3" id="KW-1185">Reference proteome</keyword>
<dbReference type="PANTHER" id="PTHR34310:SF8">
    <property type="entry name" value="CONSERVED PROTEIN"/>
    <property type="match status" value="1"/>
</dbReference>
<proteinExistence type="predicted"/>
<evidence type="ECO:0000259" key="1">
    <source>
        <dbReference type="Pfam" id="PF04248"/>
    </source>
</evidence>
<dbReference type="Pfam" id="PF04248">
    <property type="entry name" value="NTP_transf_9"/>
    <property type="match status" value="1"/>
</dbReference>
<dbReference type="InterPro" id="IPR038694">
    <property type="entry name" value="DUF427_sf"/>
</dbReference>
<comment type="caution">
    <text evidence="2">The sequence shown here is derived from an EMBL/GenBank/DDBJ whole genome shotgun (WGS) entry which is preliminary data.</text>
</comment>
<protein>
    <submittedName>
        <fullName evidence="2">DUF427 domain-containing protein</fullName>
    </submittedName>
</protein>
<evidence type="ECO:0000313" key="2">
    <source>
        <dbReference type="EMBL" id="MBL1095741.1"/>
    </source>
</evidence>
<dbReference type="RefSeq" id="WP_201871263.1">
    <property type="nucleotide sequence ID" value="NZ_JAERRF010000002.1"/>
</dbReference>
<reference evidence="2 3" key="1">
    <citation type="submission" date="2021-01" db="EMBL/GenBank/DDBJ databases">
        <title>WGS of actinomycetes isolated from Thailand.</title>
        <authorList>
            <person name="Thawai C."/>
        </authorList>
    </citation>
    <scope>NUCLEOTIDE SEQUENCE [LARGE SCALE GENOMIC DNA]</scope>
    <source>
        <strain evidence="2 3">CA1R205</strain>
    </source>
</reference>
<sequence>MSTHAPHPTTGSGSGGHRVDVVRGSQRVKVTIDGQAVAESNRPLLVHETGLPVRYYLPPEDVDLTLFEPTDTTTTCPFKGEAAYWTFIGAKSGGELRPDVVWAYPQPTDAVAEIKNHLSFYDTVAEITVEE</sequence>
<dbReference type="PANTHER" id="PTHR34310">
    <property type="entry name" value="DUF427 DOMAIN PROTEIN (AFU_ORTHOLOGUE AFUA_3G02220)"/>
    <property type="match status" value="1"/>
</dbReference>
<dbReference type="InterPro" id="IPR007361">
    <property type="entry name" value="DUF427"/>
</dbReference>